<evidence type="ECO:0000256" key="1">
    <source>
        <dbReference type="SAM" id="MobiDB-lite"/>
    </source>
</evidence>
<feature type="region of interest" description="Disordered" evidence="1">
    <location>
        <begin position="25"/>
        <end position="74"/>
    </location>
</feature>
<proteinExistence type="predicted"/>
<protein>
    <recommendedName>
        <fullName evidence="5">DUF4352 domain-containing protein</fullName>
    </recommendedName>
</protein>
<organism evidence="3 4">
    <name type="scientific">Streptomyces bohaiensis</name>
    <dbReference type="NCBI Taxonomy" id="1431344"/>
    <lineage>
        <taxon>Bacteria</taxon>
        <taxon>Bacillati</taxon>
        <taxon>Actinomycetota</taxon>
        <taxon>Actinomycetes</taxon>
        <taxon>Kitasatosporales</taxon>
        <taxon>Streptomycetaceae</taxon>
        <taxon>Streptomyces</taxon>
    </lineage>
</organism>
<feature type="compositionally biased region" description="Basic and acidic residues" evidence="1">
    <location>
        <begin position="54"/>
        <end position="66"/>
    </location>
</feature>
<evidence type="ECO:0008006" key="5">
    <source>
        <dbReference type="Google" id="ProtNLM"/>
    </source>
</evidence>
<evidence type="ECO:0000313" key="4">
    <source>
        <dbReference type="Proteomes" id="UP000727056"/>
    </source>
</evidence>
<sequence length="226" mass="24102">MARSTTWLTAAVPVAALSLALTACGGDSDGGADGTDRSGIWADAEEETDDGEDTEGRTDDTDVRGEADEDGPTVTTFAVGETSHPVTWGVATDDEQAVFTLSVDKVHVGEAADIDSEALANVDTEGRRPVHVHMTYTHQEGELTWFLPSEPTHLRMTLEDGSRGGNIRGSNDFGMPEGCDGAPMNGGATEPGDTYPDCRTFLIPEDVDVTEVRWELEADELVWAVD</sequence>
<dbReference type="EMBL" id="JAAVJC010000048">
    <property type="protein sequence ID" value="NJQ14997.1"/>
    <property type="molecule type" value="Genomic_DNA"/>
</dbReference>
<feature type="compositionally biased region" description="Acidic residues" evidence="1">
    <location>
        <begin position="43"/>
        <end position="53"/>
    </location>
</feature>
<feature type="signal peptide" evidence="2">
    <location>
        <begin position="1"/>
        <end position="25"/>
    </location>
</feature>
<gene>
    <name evidence="3" type="ORF">HCN52_08565</name>
</gene>
<name>A0ABX1CC80_9ACTN</name>
<feature type="chain" id="PRO_5046291981" description="DUF4352 domain-containing protein" evidence="2">
    <location>
        <begin position="26"/>
        <end position="226"/>
    </location>
</feature>
<dbReference type="Proteomes" id="UP000727056">
    <property type="component" value="Unassembled WGS sequence"/>
</dbReference>
<keyword evidence="2" id="KW-0732">Signal</keyword>
<comment type="caution">
    <text evidence="3">The sequence shown here is derived from an EMBL/GenBank/DDBJ whole genome shotgun (WGS) entry which is preliminary data.</text>
</comment>
<evidence type="ECO:0000256" key="2">
    <source>
        <dbReference type="SAM" id="SignalP"/>
    </source>
</evidence>
<keyword evidence="4" id="KW-1185">Reference proteome</keyword>
<reference evidence="3 4" key="1">
    <citation type="submission" date="2020-03" db="EMBL/GenBank/DDBJ databases">
        <title>Draft genome of Streptomyces sp. ventii, isolated from the Axial Seamount in the Pacific Ocean, and resequencing of the two type strains Streptomyces lonarensis strain NCL 716 and Streptomyces bohaiensis strain 11A07.</title>
        <authorList>
            <person name="Loughran R.M."/>
            <person name="Pfannmuller K.M."/>
            <person name="Wasson B.J."/>
            <person name="Deadmond M.C."/>
            <person name="Paddock B.E."/>
            <person name="Koyack M.J."/>
            <person name="Gallegos D.A."/>
            <person name="Mitchell E.A."/>
            <person name="Ushijima B."/>
            <person name="Saw J.H."/>
            <person name="Mcphail K.L."/>
            <person name="Videau P."/>
        </authorList>
    </citation>
    <scope>NUCLEOTIDE SEQUENCE [LARGE SCALE GENOMIC DNA]</scope>
    <source>
        <strain evidence="3 4">11A07</strain>
    </source>
</reference>
<dbReference type="PROSITE" id="PS51257">
    <property type="entry name" value="PROKAR_LIPOPROTEIN"/>
    <property type="match status" value="1"/>
</dbReference>
<dbReference type="RefSeq" id="WP_168087778.1">
    <property type="nucleotide sequence ID" value="NZ_BHZH01000208.1"/>
</dbReference>
<evidence type="ECO:0000313" key="3">
    <source>
        <dbReference type="EMBL" id="NJQ14997.1"/>
    </source>
</evidence>
<accession>A0ABX1CC80</accession>